<dbReference type="InterPro" id="IPR000719">
    <property type="entry name" value="Prot_kinase_dom"/>
</dbReference>
<dbReference type="EMBL" id="KZ371142">
    <property type="protein sequence ID" value="PIO57514.1"/>
    <property type="molecule type" value="Genomic_DNA"/>
</dbReference>
<feature type="domain" description="Protein kinase" evidence="3">
    <location>
        <begin position="1"/>
        <end position="82"/>
    </location>
</feature>
<keyword evidence="2" id="KW-0067">ATP-binding</keyword>
<accession>A0A2G9THQ8</accession>
<dbReference type="SUPFAM" id="SSF56112">
    <property type="entry name" value="Protein kinase-like (PK-like)"/>
    <property type="match status" value="1"/>
</dbReference>
<organism evidence="4 5">
    <name type="scientific">Teladorsagia circumcincta</name>
    <name type="common">Brown stomach worm</name>
    <name type="synonym">Ostertagia circumcincta</name>
    <dbReference type="NCBI Taxonomy" id="45464"/>
    <lineage>
        <taxon>Eukaryota</taxon>
        <taxon>Metazoa</taxon>
        <taxon>Ecdysozoa</taxon>
        <taxon>Nematoda</taxon>
        <taxon>Chromadorea</taxon>
        <taxon>Rhabditida</taxon>
        <taxon>Rhabditina</taxon>
        <taxon>Rhabditomorpha</taxon>
        <taxon>Strongyloidea</taxon>
        <taxon>Trichostrongylidae</taxon>
        <taxon>Teladorsagia</taxon>
    </lineage>
</organism>
<dbReference type="AlphaFoldDB" id="A0A2G9THQ8"/>
<dbReference type="GO" id="GO:0005524">
    <property type="term" value="F:ATP binding"/>
    <property type="evidence" value="ECO:0007669"/>
    <property type="project" value="UniProtKB-KW"/>
</dbReference>
<dbReference type="PROSITE" id="PS50011">
    <property type="entry name" value="PROTEIN_KINASE_DOM"/>
    <property type="match status" value="1"/>
</dbReference>
<evidence type="ECO:0000259" key="3">
    <source>
        <dbReference type="PROSITE" id="PS50011"/>
    </source>
</evidence>
<dbReference type="OrthoDB" id="3256376at2759"/>
<protein>
    <recommendedName>
        <fullName evidence="3">Protein kinase domain-containing protein</fullName>
    </recommendedName>
</protein>
<dbReference type="InterPro" id="IPR050198">
    <property type="entry name" value="Non-receptor_tyrosine_kinases"/>
</dbReference>
<evidence type="ECO:0000313" key="5">
    <source>
        <dbReference type="Proteomes" id="UP000230423"/>
    </source>
</evidence>
<gene>
    <name evidence="4" type="ORF">TELCIR_21072</name>
</gene>
<sequence length="82" mass="9271">MGSTKFKVAVKVLTDMSPENSLALWKEARVMQMYDHPNVVRMYGVANDTEPFYLVMELVLGGALNDYLKKKGKTAKTSKRTQ</sequence>
<dbReference type="Proteomes" id="UP000230423">
    <property type="component" value="Unassembled WGS sequence"/>
</dbReference>
<dbReference type="InterPro" id="IPR011009">
    <property type="entry name" value="Kinase-like_dom_sf"/>
</dbReference>
<feature type="non-terminal residue" evidence="4">
    <location>
        <position position="82"/>
    </location>
</feature>
<evidence type="ECO:0000313" key="4">
    <source>
        <dbReference type="EMBL" id="PIO57514.1"/>
    </source>
</evidence>
<evidence type="ECO:0000256" key="2">
    <source>
        <dbReference type="ARBA" id="ARBA00022840"/>
    </source>
</evidence>
<dbReference type="InterPro" id="IPR001245">
    <property type="entry name" value="Ser-Thr/Tyr_kinase_cat_dom"/>
</dbReference>
<name>A0A2G9THQ8_TELCI</name>
<evidence type="ECO:0000256" key="1">
    <source>
        <dbReference type="ARBA" id="ARBA00022741"/>
    </source>
</evidence>
<keyword evidence="5" id="KW-1185">Reference proteome</keyword>
<dbReference type="Gene3D" id="1.10.510.10">
    <property type="entry name" value="Transferase(Phosphotransferase) domain 1"/>
    <property type="match status" value="1"/>
</dbReference>
<dbReference type="GO" id="GO:0004672">
    <property type="term" value="F:protein kinase activity"/>
    <property type="evidence" value="ECO:0007669"/>
    <property type="project" value="InterPro"/>
</dbReference>
<reference evidence="4 5" key="1">
    <citation type="submission" date="2015-09" db="EMBL/GenBank/DDBJ databases">
        <title>Draft genome of the parasitic nematode Teladorsagia circumcincta isolate WARC Sus (inbred).</title>
        <authorList>
            <person name="Mitreva M."/>
        </authorList>
    </citation>
    <scope>NUCLEOTIDE SEQUENCE [LARGE SCALE GENOMIC DNA]</scope>
    <source>
        <strain evidence="4 5">S</strain>
    </source>
</reference>
<proteinExistence type="predicted"/>
<dbReference type="PANTHER" id="PTHR24418">
    <property type="entry name" value="TYROSINE-PROTEIN KINASE"/>
    <property type="match status" value="1"/>
</dbReference>
<keyword evidence="1" id="KW-0547">Nucleotide-binding</keyword>
<dbReference type="Pfam" id="PF07714">
    <property type="entry name" value="PK_Tyr_Ser-Thr"/>
    <property type="match status" value="1"/>
</dbReference>